<dbReference type="AlphaFoldDB" id="A0AAW1M9W1"/>
<evidence type="ECO:0000256" key="1">
    <source>
        <dbReference type="SAM" id="MobiDB-lite"/>
    </source>
</evidence>
<proteinExistence type="predicted"/>
<dbReference type="Proteomes" id="UP001443914">
    <property type="component" value="Unassembled WGS sequence"/>
</dbReference>
<dbReference type="PANTHER" id="PTHR47726">
    <property type="entry name" value="NAD(P)H-QUINONE OXIDOREDUCTASE SUBUNIT U, CHLOROPLASTIC"/>
    <property type="match status" value="1"/>
</dbReference>
<keyword evidence="4" id="KW-1185">Reference proteome</keyword>
<reference evidence="3" key="1">
    <citation type="submission" date="2024-03" db="EMBL/GenBank/DDBJ databases">
        <title>WGS assembly of Saponaria officinalis var. Norfolk2.</title>
        <authorList>
            <person name="Jenkins J."/>
            <person name="Shu S."/>
            <person name="Grimwood J."/>
            <person name="Barry K."/>
            <person name="Goodstein D."/>
            <person name="Schmutz J."/>
            <person name="Leebens-Mack J."/>
            <person name="Osbourn A."/>
        </authorList>
    </citation>
    <scope>NUCLEOTIDE SEQUENCE [LARGE SCALE GENOMIC DNA]</scope>
    <source>
        <strain evidence="3">JIC</strain>
    </source>
</reference>
<dbReference type="InterPro" id="IPR036869">
    <property type="entry name" value="J_dom_sf"/>
</dbReference>
<name>A0AAW1M9W1_SAPOF</name>
<accession>A0AAW1M9W1</accession>
<dbReference type="PANTHER" id="PTHR47726:SF1">
    <property type="entry name" value="NAD(P)H-QUINONE OXIDOREDUCTASE SUBUNIT U, CHLOROPLASTIC"/>
    <property type="match status" value="1"/>
</dbReference>
<keyword evidence="2" id="KW-0472">Membrane</keyword>
<dbReference type="InterPro" id="IPR044199">
    <property type="entry name" value="NdhU_chloroplastic"/>
</dbReference>
<dbReference type="EMBL" id="JBDFQZ010000003">
    <property type="protein sequence ID" value="KAK9741582.1"/>
    <property type="molecule type" value="Genomic_DNA"/>
</dbReference>
<dbReference type="GO" id="GO:0010598">
    <property type="term" value="C:NAD(P)H dehydrogenase complex (plastoquinone)"/>
    <property type="evidence" value="ECO:0007669"/>
    <property type="project" value="InterPro"/>
</dbReference>
<dbReference type="SUPFAM" id="SSF46565">
    <property type="entry name" value="Chaperone J-domain"/>
    <property type="match status" value="1"/>
</dbReference>
<evidence type="ECO:0000256" key="2">
    <source>
        <dbReference type="SAM" id="Phobius"/>
    </source>
</evidence>
<dbReference type="FunFam" id="1.10.287.110:FF:000080">
    <property type="entry name" value="NAD(P)H-quinone oxidoreductase subunit U chloroplastic"/>
    <property type="match status" value="1"/>
</dbReference>
<protein>
    <recommendedName>
        <fullName evidence="5">Chaperone DnaJ-domain superfamily protein</fullName>
    </recommendedName>
</protein>
<feature type="transmembrane region" description="Helical" evidence="2">
    <location>
        <begin position="213"/>
        <end position="232"/>
    </location>
</feature>
<comment type="caution">
    <text evidence="3">The sequence shown here is derived from an EMBL/GenBank/DDBJ whole genome shotgun (WGS) entry which is preliminary data.</text>
</comment>
<dbReference type="GO" id="GO:0009535">
    <property type="term" value="C:chloroplast thylakoid membrane"/>
    <property type="evidence" value="ECO:0007669"/>
    <property type="project" value="InterPro"/>
</dbReference>
<organism evidence="3 4">
    <name type="scientific">Saponaria officinalis</name>
    <name type="common">Common soapwort</name>
    <name type="synonym">Lychnis saponaria</name>
    <dbReference type="NCBI Taxonomy" id="3572"/>
    <lineage>
        <taxon>Eukaryota</taxon>
        <taxon>Viridiplantae</taxon>
        <taxon>Streptophyta</taxon>
        <taxon>Embryophyta</taxon>
        <taxon>Tracheophyta</taxon>
        <taxon>Spermatophyta</taxon>
        <taxon>Magnoliopsida</taxon>
        <taxon>eudicotyledons</taxon>
        <taxon>Gunneridae</taxon>
        <taxon>Pentapetalae</taxon>
        <taxon>Caryophyllales</taxon>
        <taxon>Caryophyllaceae</taxon>
        <taxon>Caryophylleae</taxon>
        <taxon>Saponaria</taxon>
    </lineage>
</organism>
<dbReference type="Gene3D" id="1.10.287.110">
    <property type="entry name" value="DnaJ domain"/>
    <property type="match status" value="1"/>
</dbReference>
<keyword evidence="2" id="KW-0812">Transmembrane</keyword>
<gene>
    <name evidence="3" type="ORF">RND81_03G114900</name>
</gene>
<feature type="compositionally biased region" description="Low complexity" evidence="1">
    <location>
        <begin position="62"/>
        <end position="82"/>
    </location>
</feature>
<keyword evidence="2" id="KW-1133">Transmembrane helix</keyword>
<feature type="region of interest" description="Disordered" evidence="1">
    <location>
        <begin position="61"/>
        <end position="82"/>
    </location>
</feature>
<evidence type="ECO:0008006" key="5">
    <source>
        <dbReference type="Google" id="ProtNLM"/>
    </source>
</evidence>
<evidence type="ECO:0000313" key="3">
    <source>
        <dbReference type="EMBL" id="KAK9741582.1"/>
    </source>
</evidence>
<evidence type="ECO:0000313" key="4">
    <source>
        <dbReference type="Proteomes" id="UP001443914"/>
    </source>
</evidence>
<sequence length="235" mass="25956">MTMSSTTSTCIYGEIIPSLSKHTNMCLIIACSKTSPFNISTDCNNNNGKLAMRRLIARSVEEAGSSSTTTEETWEGSESGSVEVAKGPPSIISALNVEKAFRGIAITDVDHYAKLGLQSGCSYESVRAAYEDKVKEVSSQGLDDEELNKELDLLKTSYRILSTEEERRLYDWSLARTKSTERYTWPFEVDITQTAIKGIPPAQEPENVGPTIAVGYFFLGWFILACILSIVLNQR</sequence>